<dbReference type="NCBIfam" id="TIGR02707">
    <property type="entry name" value="butyr_kinase"/>
    <property type="match status" value="1"/>
</dbReference>
<organism evidence="12">
    <name type="scientific">uncultured Elusimicrobia bacterium</name>
    <dbReference type="NCBI Taxonomy" id="699876"/>
    <lineage>
        <taxon>Bacteria</taxon>
        <taxon>Pseudomonadati</taxon>
        <taxon>Elusimicrobiota</taxon>
        <taxon>Elusimicrobia</taxon>
        <taxon>environmental samples</taxon>
    </lineage>
</organism>
<dbReference type="NCBIfam" id="NF002834">
    <property type="entry name" value="PRK03011.1-5"/>
    <property type="match status" value="1"/>
</dbReference>
<dbReference type="GO" id="GO:0046872">
    <property type="term" value="F:metal ion binding"/>
    <property type="evidence" value="ECO:0007669"/>
    <property type="project" value="UniProtKB-KW"/>
</dbReference>
<evidence type="ECO:0000256" key="8">
    <source>
        <dbReference type="HAMAP-Rule" id="MF_00542"/>
    </source>
</evidence>
<comment type="similarity">
    <text evidence="8 10">Belongs to the acetokinase family.</text>
</comment>
<evidence type="ECO:0000256" key="6">
    <source>
        <dbReference type="ARBA" id="ARBA00022840"/>
    </source>
</evidence>
<dbReference type="PROSITE" id="PS51007">
    <property type="entry name" value="CYTC"/>
    <property type="match status" value="1"/>
</dbReference>
<dbReference type="InterPro" id="IPR009056">
    <property type="entry name" value="Cyt_c-like_dom"/>
</dbReference>
<comment type="catalytic activity">
    <reaction evidence="8">
        <text>butanoate + ATP = butanoyl phosphate + ADP</text>
        <dbReference type="Rhea" id="RHEA:13585"/>
        <dbReference type="ChEBI" id="CHEBI:17968"/>
        <dbReference type="ChEBI" id="CHEBI:30616"/>
        <dbReference type="ChEBI" id="CHEBI:58079"/>
        <dbReference type="ChEBI" id="CHEBI:456216"/>
        <dbReference type="EC" id="2.7.2.7"/>
    </reaction>
</comment>
<keyword evidence="5 8" id="KW-0418">Kinase</keyword>
<comment type="subcellular location">
    <subcellularLocation>
        <location evidence="8">Cytoplasm</location>
    </subcellularLocation>
</comment>
<evidence type="ECO:0000256" key="10">
    <source>
        <dbReference type="RuleBase" id="RU003835"/>
    </source>
</evidence>
<dbReference type="Pfam" id="PF00871">
    <property type="entry name" value="Acetate_kinase"/>
    <property type="match status" value="1"/>
</dbReference>
<protein>
    <recommendedName>
        <fullName evidence="8">Probable butyrate kinase</fullName>
        <shortName evidence="8">BK</shortName>
        <ecNumber evidence="8">2.7.2.7</ecNumber>
    </recommendedName>
    <alternativeName>
        <fullName evidence="8">Branched-chain carboxylic acid kinase</fullName>
    </alternativeName>
</protein>
<keyword evidence="1 8" id="KW-0963">Cytoplasm</keyword>
<dbReference type="InterPro" id="IPR000890">
    <property type="entry name" value="Aliphatic_acid_kin_short-chain"/>
</dbReference>
<dbReference type="SUPFAM" id="SSF53067">
    <property type="entry name" value="Actin-like ATPase domain"/>
    <property type="match status" value="2"/>
</dbReference>
<feature type="domain" description="Cytochrome c" evidence="11">
    <location>
        <begin position="169"/>
        <end position="304"/>
    </location>
</feature>
<evidence type="ECO:0000256" key="2">
    <source>
        <dbReference type="ARBA" id="ARBA00022679"/>
    </source>
</evidence>
<dbReference type="GO" id="GO:0008776">
    <property type="term" value="F:acetate kinase activity"/>
    <property type="evidence" value="ECO:0007669"/>
    <property type="project" value="TreeGrafter"/>
</dbReference>
<evidence type="ECO:0000256" key="1">
    <source>
        <dbReference type="ARBA" id="ARBA00022490"/>
    </source>
</evidence>
<dbReference type="GO" id="GO:0006083">
    <property type="term" value="P:acetate metabolic process"/>
    <property type="evidence" value="ECO:0007669"/>
    <property type="project" value="TreeGrafter"/>
</dbReference>
<evidence type="ECO:0000256" key="9">
    <source>
        <dbReference type="PROSITE-ProRule" id="PRU00433"/>
    </source>
</evidence>
<dbReference type="GO" id="GO:0020037">
    <property type="term" value="F:heme binding"/>
    <property type="evidence" value="ECO:0007669"/>
    <property type="project" value="InterPro"/>
</dbReference>
<dbReference type="InterPro" id="IPR043129">
    <property type="entry name" value="ATPase_NBD"/>
</dbReference>
<reference evidence="12" key="1">
    <citation type="journal article" date="2020" name="J. ISSAAS">
        <title>Lactobacilli and other gastrointestinal microbiota of Peromyscus leucopus, reservoir host for agents of Lyme disease and other zoonoses in North America.</title>
        <authorList>
            <person name="Milovic A."/>
            <person name="Bassam K."/>
            <person name="Shao H."/>
            <person name="Chatzistamou I."/>
            <person name="Tufts D.M."/>
            <person name="Diuk-Wasser M."/>
            <person name="Barbour A.G."/>
        </authorList>
    </citation>
    <scope>NUCLEOTIDE SEQUENCE</scope>
    <source>
        <strain evidence="12">LL30</strain>
    </source>
</reference>
<evidence type="ECO:0000256" key="4">
    <source>
        <dbReference type="ARBA" id="ARBA00022741"/>
    </source>
</evidence>
<dbReference type="Gene3D" id="3.30.420.40">
    <property type="match status" value="2"/>
</dbReference>
<dbReference type="EC" id="2.7.2.7" evidence="8"/>
<accession>A0A650EME8</accession>
<dbReference type="CDD" id="cd24011">
    <property type="entry name" value="ASKHA_NBD_BK"/>
    <property type="match status" value="1"/>
</dbReference>
<keyword evidence="7 9" id="KW-0408">Iron</keyword>
<keyword evidence="3 9" id="KW-0479">Metal-binding</keyword>
<dbReference type="GO" id="GO:0047761">
    <property type="term" value="F:butyrate kinase activity"/>
    <property type="evidence" value="ECO:0007669"/>
    <property type="project" value="UniProtKB-UniRule"/>
</dbReference>
<dbReference type="PANTHER" id="PTHR21060">
    <property type="entry name" value="ACETATE KINASE"/>
    <property type="match status" value="1"/>
</dbReference>
<keyword evidence="6 8" id="KW-0067">ATP-binding</keyword>
<name>A0A650EME8_9BACT</name>
<dbReference type="PANTHER" id="PTHR21060:SF3">
    <property type="entry name" value="BUTYRATE KINASE 2-RELATED"/>
    <property type="match status" value="1"/>
</dbReference>
<evidence type="ECO:0000256" key="7">
    <source>
        <dbReference type="ARBA" id="ARBA00023004"/>
    </source>
</evidence>
<gene>
    <name evidence="12" type="primary">buk1</name>
    <name evidence="8" type="synonym">buk</name>
    <name evidence="12" type="ORF">Elusimicrob2101_0490</name>
</gene>
<dbReference type="EMBL" id="MN577572">
    <property type="protein sequence ID" value="QGT50786.1"/>
    <property type="molecule type" value="Genomic_DNA"/>
</dbReference>
<dbReference type="GO" id="GO:0005737">
    <property type="term" value="C:cytoplasm"/>
    <property type="evidence" value="ECO:0007669"/>
    <property type="project" value="UniProtKB-SubCell"/>
</dbReference>
<dbReference type="GO" id="GO:0009055">
    <property type="term" value="F:electron transfer activity"/>
    <property type="evidence" value="ECO:0007669"/>
    <property type="project" value="InterPro"/>
</dbReference>
<proteinExistence type="inferred from homology"/>
<evidence type="ECO:0000259" key="11">
    <source>
        <dbReference type="PROSITE" id="PS51007"/>
    </source>
</evidence>
<sequence>MDYNILVINPGSTSDDIGYYRGEKPVFEVTVRYSLTDLEPYEGKNVTEQLPLRRKLILDYLLDHKVPLKEIDAVIGRGGFIRSVEGGVYAVNDQMVHDLETGRYGGIHPSNLGGILAREIAQYAGCPSFIANPVVIDELQPLARYSGMPDNPRISIFHALSQKRVARLIADNIGKPYEEVNCIVCHGGGGITVGAHRKGKVVDVNNGYEGDGPMTPQRSGGTPGAGLVQMCFSEKYTLRDMRLKMRGKGGLVAYTGTSDVKDLEEFIRTGEKRPGSLITCTQEEAKMAEDAMIYQISKYIGSMAVVLEGRVDFIALTGGLMYSKYIPQEIGRYVGWIAPMYVFPGSEEKDALRVAARRALMNPKIVQEYA</sequence>
<keyword evidence="4 8" id="KW-0547">Nucleotide-binding</keyword>
<dbReference type="GO" id="GO:0005524">
    <property type="term" value="F:ATP binding"/>
    <property type="evidence" value="ECO:0007669"/>
    <property type="project" value="UniProtKB-KW"/>
</dbReference>
<dbReference type="AlphaFoldDB" id="A0A650EME8"/>
<dbReference type="PIRSF" id="PIRSF036458">
    <property type="entry name" value="Butyrate_kin"/>
    <property type="match status" value="1"/>
</dbReference>
<evidence type="ECO:0000256" key="5">
    <source>
        <dbReference type="ARBA" id="ARBA00022777"/>
    </source>
</evidence>
<dbReference type="InterPro" id="IPR011245">
    <property type="entry name" value="Butyrate_kin"/>
</dbReference>
<dbReference type="PRINTS" id="PR00471">
    <property type="entry name" value="ACETATEKNASE"/>
</dbReference>
<keyword evidence="2 8" id="KW-0808">Transferase</keyword>
<evidence type="ECO:0000256" key="3">
    <source>
        <dbReference type="ARBA" id="ARBA00022723"/>
    </source>
</evidence>
<dbReference type="HAMAP" id="MF_00542">
    <property type="entry name" value="Butyrate_kinase"/>
    <property type="match status" value="1"/>
</dbReference>
<keyword evidence="9" id="KW-0349">Heme</keyword>
<evidence type="ECO:0000313" key="12">
    <source>
        <dbReference type="EMBL" id="QGT50786.1"/>
    </source>
</evidence>